<keyword evidence="7" id="KW-0732">Signal</keyword>
<keyword evidence="11" id="KW-1185">Reference proteome</keyword>
<evidence type="ECO:0000256" key="6">
    <source>
        <dbReference type="ARBA" id="ARBA00023136"/>
    </source>
</evidence>
<name>A0A2P6RZZ1_ROSCH</name>
<feature type="domain" description="Trichome birefringence-like N-terminal" evidence="9">
    <location>
        <begin position="32"/>
        <end position="83"/>
    </location>
</feature>
<dbReference type="STRING" id="74649.A0A2P6RZZ1"/>
<evidence type="ECO:0000256" key="7">
    <source>
        <dbReference type="SAM" id="SignalP"/>
    </source>
</evidence>
<gene>
    <name evidence="10" type="ORF">RchiOBHm_Chr2g0150421</name>
</gene>
<reference evidence="10 11" key="1">
    <citation type="journal article" date="2018" name="Nat. Genet.">
        <title>The Rosa genome provides new insights in the design of modern roses.</title>
        <authorList>
            <person name="Bendahmane M."/>
        </authorList>
    </citation>
    <scope>NUCLEOTIDE SEQUENCE [LARGE SCALE GENOMIC DNA]</scope>
    <source>
        <strain evidence="11">cv. Old Blush</strain>
    </source>
</reference>
<organism evidence="10 11">
    <name type="scientific">Rosa chinensis</name>
    <name type="common">China rose</name>
    <dbReference type="NCBI Taxonomy" id="74649"/>
    <lineage>
        <taxon>Eukaryota</taxon>
        <taxon>Viridiplantae</taxon>
        <taxon>Streptophyta</taxon>
        <taxon>Embryophyta</taxon>
        <taxon>Tracheophyta</taxon>
        <taxon>Spermatophyta</taxon>
        <taxon>Magnoliopsida</taxon>
        <taxon>eudicotyledons</taxon>
        <taxon>Gunneridae</taxon>
        <taxon>Pentapetalae</taxon>
        <taxon>rosids</taxon>
        <taxon>fabids</taxon>
        <taxon>Rosales</taxon>
        <taxon>Rosaceae</taxon>
        <taxon>Rosoideae</taxon>
        <taxon>Rosoideae incertae sedis</taxon>
        <taxon>Rosa</taxon>
    </lineage>
</organism>
<protein>
    <submittedName>
        <fullName evidence="10">Putative PMR5 domain, PC-Esterase</fullName>
    </submittedName>
</protein>
<sequence length="381" mass="43814">MGALGTIAIALLVLPLLHDQVHGKHAYENLNKCDIYQGSWVYDDSYPLYDSSLCNFIQKEFECQQNGRPDKHYLKYRWQPSSCMLPRCVFLVLAKLGREESNSHLGVGVTVFDGEDLLERLRNKRIMFVGDSLSLNQWQSLTCMLHAASSQSKYTIERTGSISTMTFLSHNASLMLARNALLVDIVEERQGRVLKLDSIDHKDQKAWKDIDILIFNSWHWWLHTGRKQPWDFIQDGDNLHEDMDRLVAYEKALKTWARWVDKNVDPTKTKVFFQGISPTHWNSSYWGYPEGKNCSRETQPLIVPPYPRSRHPAEGIVEKVLSDMSKPVGLLNVTGLSRLRKDAHPSIYGNGGHRGMDCSHWCLAGVPDTWNRLLYAEVIRR</sequence>
<accession>A0A2P6RZZ1</accession>
<evidence type="ECO:0000256" key="3">
    <source>
        <dbReference type="ARBA" id="ARBA00022692"/>
    </source>
</evidence>
<dbReference type="PANTHER" id="PTHR32285:SF149">
    <property type="entry name" value="TRICHOME BIREFRINGENCE-LIKE N-TERMINAL DOMAIN-CONTAINING PROTEIN"/>
    <property type="match status" value="1"/>
</dbReference>
<dbReference type="AlphaFoldDB" id="A0A2P6RZZ1"/>
<evidence type="ECO:0000256" key="2">
    <source>
        <dbReference type="ARBA" id="ARBA00007727"/>
    </source>
</evidence>
<comment type="similarity">
    <text evidence="2">Belongs to the PC-esterase family. TBL subfamily.</text>
</comment>
<dbReference type="Proteomes" id="UP000238479">
    <property type="component" value="Chromosome 2"/>
</dbReference>
<feature type="signal peptide" evidence="7">
    <location>
        <begin position="1"/>
        <end position="23"/>
    </location>
</feature>
<dbReference type="GO" id="GO:0016413">
    <property type="term" value="F:O-acetyltransferase activity"/>
    <property type="evidence" value="ECO:0007669"/>
    <property type="project" value="InterPro"/>
</dbReference>
<dbReference type="GO" id="GO:0005794">
    <property type="term" value="C:Golgi apparatus"/>
    <property type="evidence" value="ECO:0007669"/>
    <property type="project" value="TreeGrafter"/>
</dbReference>
<evidence type="ECO:0000256" key="4">
    <source>
        <dbReference type="ARBA" id="ARBA00022968"/>
    </source>
</evidence>
<dbReference type="OMA" id="HKSTPHA"/>
<dbReference type="Gramene" id="PRQ51976">
    <property type="protein sequence ID" value="PRQ51976"/>
    <property type="gene ID" value="RchiOBHm_Chr2g0150421"/>
</dbReference>
<dbReference type="Pfam" id="PF14416">
    <property type="entry name" value="PMR5N"/>
    <property type="match status" value="1"/>
</dbReference>
<evidence type="ECO:0000259" key="8">
    <source>
        <dbReference type="Pfam" id="PF13839"/>
    </source>
</evidence>
<dbReference type="EMBL" id="PDCK01000040">
    <property type="protein sequence ID" value="PRQ51976.1"/>
    <property type="molecule type" value="Genomic_DNA"/>
</dbReference>
<evidence type="ECO:0000256" key="1">
    <source>
        <dbReference type="ARBA" id="ARBA00004167"/>
    </source>
</evidence>
<feature type="chain" id="PRO_5015118143" evidence="7">
    <location>
        <begin position="24"/>
        <end position="381"/>
    </location>
</feature>
<dbReference type="InterPro" id="IPR029962">
    <property type="entry name" value="TBL"/>
</dbReference>
<keyword evidence="5" id="KW-1133">Transmembrane helix</keyword>
<keyword evidence="4" id="KW-0735">Signal-anchor</keyword>
<dbReference type="PANTHER" id="PTHR32285">
    <property type="entry name" value="PROTEIN TRICHOME BIREFRINGENCE-LIKE 9-RELATED"/>
    <property type="match status" value="1"/>
</dbReference>
<feature type="domain" description="Trichome birefringence-like C-terminal" evidence="8">
    <location>
        <begin position="111"/>
        <end position="376"/>
    </location>
</feature>
<comment type="caution">
    <text evidence="10">The sequence shown here is derived from an EMBL/GenBank/DDBJ whole genome shotgun (WGS) entry which is preliminary data.</text>
</comment>
<evidence type="ECO:0000259" key="9">
    <source>
        <dbReference type="Pfam" id="PF14416"/>
    </source>
</evidence>
<dbReference type="Pfam" id="PF13839">
    <property type="entry name" value="PC-Esterase"/>
    <property type="match status" value="1"/>
</dbReference>
<dbReference type="InterPro" id="IPR026057">
    <property type="entry name" value="TBL_C"/>
</dbReference>
<comment type="subcellular location">
    <subcellularLocation>
        <location evidence="1">Membrane</location>
        <topology evidence="1">Single-pass membrane protein</topology>
    </subcellularLocation>
</comment>
<dbReference type="InterPro" id="IPR025846">
    <property type="entry name" value="TBL_N"/>
</dbReference>
<evidence type="ECO:0000313" key="11">
    <source>
        <dbReference type="Proteomes" id="UP000238479"/>
    </source>
</evidence>
<evidence type="ECO:0000256" key="5">
    <source>
        <dbReference type="ARBA" id="ARBA00022989"/>
    </source>
</evidence>
<proteinExistence type="inferred from homology"/>
<dbReference type="GO" id="GO:0016020">
    <property type="term" value="C:membrane"/>
    <property type="evidence" value="ECO:0007669"/>
    <property type="project" value="UniProtKB-SubCell"/>
</dbReference>
<keyword evidence="3" id="KW-0812">Transmembrane</keyword>
<keyword evidence="6" id="KW-0472">Membrane</keyword>
<evidence type="ECO:0000313" key="10">
    <source>
        <dbReference type="EMBL" id="PRQ51976.1"/>
    </source>
</evidence>